<accession>A0A7J4IST9</accession>
<dbReference type="AlphaFoldDB" id="A0A7J4IST9"/>
<dbReference type="EMBL" id="DUFG01000021">
    <property type="protein sequence ID" value="HIH08583.1"/>
    <property type="molecule type" value="Genomic_DNA"/>
</dbReference>
<evidence type="ECO:0000313" key="1">
    <source>
        <dbReference type="EMBL" id="HIH08583.1"/>
    </source>
</evidence>
<name>A0A7J4IST9_9ARCH</name>
<comment type="caution">
    <text evidence="1">The sequence shown here is derived from an EMBL/GenBank/DDBJ whole genome shotgun (WGS) entry which is preliminary data.</text>
</comment>
<sequence>MDAGKVFEEFRGNPLKEEVFMYFVIHKKGKLNEIIDSIKKINNKANEKGIKEILDYFVKIRFLELHGKEFVVVPGFLTDIEMQAELLKLKNSGKI</sequence>
<evidence type="ECO:0000313" key="2">
    <source>
        <dbReference type="Proteomes" id="UP000577419"/>
    </source>
</evidence>
<proteinExistence type="predicted"/>
<reference evidence="2" key="1">
    <citation type="journal article" date="2020" name="bioRxiv">
        <title>A rank-normalized archaeal taxonomy based on genome phylogeny resolves widespread incomplete and uneven classifications.</title>
        <authorList>
            <person name="Rinke C."/>
            <person name="Chuvochina M."/>
            <person name="Mussig A.J."/>
            <person name="Chaumeil P.-A."/>
            <person name="Waite D.W."/>
            <person name="Whitman W.B."/>
            <person name="Parks D.H."/>
            <person name="Hugenholtz P."/>
        </authorList>
    </citation>
    <scope>NUCLEOTIDE SEQUENCE [LARGE SCALE GENOMIC DNA]</scope>
</reference>
<gene>
    <name evidence="1" type="ORF">HA237_04400</name>
</gene>
<protein>
    <submittedName>
        <fullName evidence="1">Uncharacterized protein</fullName>
    </submittedName>
</protein>
<organism evidence="1 2">
    <name type="scientific">Candidatus Iainarchaeum sp</name>
    <dbReference type="NCBI Taxonomy" id="3101447"/>
    <lineage>
        <taxon>Archaea</taxon>
        <taxon>Candidatus Iainarchaeota</taxon>
        <taxon>Candidatus Iainarchaeia</taxon>
        <taxon>Candidatus Iainarchaeales</taxon>
        <taxon>Candidatus Iainarchaeaceae</taxon>
        <taxon>Candidatus Iainarchaeum</taxon>
    </lineage>
</organism>
<dbReference type="Proteomes" id="UP000577419">
    <property type="component" value="Unassembled WGS sequence"/>
</dbReference>